<dbReference type="GO" id="GO:0003723">
    <property type="term" value="F:RNA binding"/>
    <property type="evidence" value="ECO:0007669"/>
    <property type="project" value="UniProtKB-UniRule"/>
</dbReference>
<feature type="compositionally biased region" description="Polar residues" evidence="12">
    <location>
        <begin position="283"/>
        <end position="292"/>
    </location>
</feature>
<feature type="region of interest" description="Disordered" evidence="12">
    <location>
        <begin position="1"/>
        <end position="52"/>
    </location>
</feature>
<feature type="compositionally biased region" description="Basic and acidic residues" evidence="12">
    <location>
        <begin position="297"/>
        <end position="309"/>
    </location>
</feature>
<feature type="region of interest" description="Disordered" evidence="12">
    <location>
        <begin position="133"/>
        <end position="309"/>
    </location>
</feature>
<evidence type="ECO:0000313" key="14">
    <source>
        <dbReference type="EMBL" id="KAK8744208.1"/>
    </source>
</evidence>
<dbReference type="PANTHER" id="PTHR23236:SF11">
    <property type="entry name" value="EUKARYOTIC TRANSLATION INITIATION FACTOR 4H"/>
    <property type="match status" value="1"/>
</dbReference>
<dbReference type="InterPro" id="IPR035979">
    <property type="entry name" value="RBD_domain_sf"/>
</dbReference>
<dbReference type="EMBL" id="JARKIK010000023">
    <property type="protein sequence ID" value="KAK8744208.1"/>
    <property type="molecule type" value="Genomic_DNA"/>
</dbReference>
<keyword evidence="4" id="KW-0963">Cytoplasm</keyword>
<keyword evidence="7 11" id="KW-0694">RNA-binding</keyword>
<evidence type="ECO:0000313" key="15">
    <source>
        <dbReference type="Proteomes" id="UP001445076"/>
    </source>
</evidence>
<evidence type="ECO:0000256" key="10">
    <source>
        <dbReference type="ARBA" id="ARBA00025462"/>
    </source>
</evidence>
<proteinExistence type="predicted"/>
<comment type="function">
    <text evidence="10">Stimulates the RNA helicase activity of EIF4A in the translation initiation complex. Binds weakly mRNA.</text>
</comment>
<dbReference type="InterPro" id="IPR000504">
    <property type="entry name" value="RRM_dom"/>
</dbReference>
<dbReference type="InterPro" id="IPR034229">
    <property type="entry name" value="eIF4H_RRM"/>
</dbReference>
<organism evidence="14 15">
    <name type="scientific">Cherax quadricarinatus</name>
    <name type="common">Australian red claw crayfish</name>
    <dbReference type="NCBI Taxonomy" id="27406"/>
    <lineage>
        <taxon>Eukaryota</taxon>
        <taxon>Metazoa</taxon>
        <taxon>Ecdysozoa</taxon>
        <taxon>Arthropoda</taxon>
        <taxon>Crustacea</taxon>
        <taxon>Multicrustacea</taxon>
        <taxon>Malacostraca</taxon>
        <taxon>Eumalacostraca</taxon>
        <taxon>Eucarida</taxon>
        <taxon>Decapoda</taxon>
        <taxon>Pleocyemata</taxon>
        <taxon>Astacidea</taxon>
        <taxon>Parastacoidea</taxon>
        <taxon>Parastacidae</taxon>
        <taxon>Cherax</taxon>
    </lineage>
</organism>
<dbReference type="Proteomes" id="UP001445076">
    <property type="component" value="Unassembled WGS sequence"/>
</dbReference>
<dbReference type="PROSITE" id="PS50102">
    <property type="entry name" value="RRM"/>
    <property type="match status" value="1"/>
</dbReference>
<dbReference type="InterPro" id="IPR012677">
    <property type="entry name" value="Nucleotide-bd_a/b_plait_sf"/>
</dbReference>
<feature type="compositionally biased region" description="Basic and acidic residues" evidence="12">
    <location>
        <begin position="158"/>
        <end position="181"/>
    </location>
</feature>
<feature type="domain" description="RRM" evidence="13">
    <location>
        <begin position="55"/>
        <end position="131"/>
    </location>
</feature>
<keyword evidence="8" id="KW-0648">Protein biosynthesis</keyword>
<feature type="compositionally biased region" description="Basic and acidic residues" evidence="12">
    <location>
        <begin position="133"/>
        <end position="144"/>
    </location>
</feature>
<dbReference type="GO" id="GO:0048471">
    <property type="term" value="C:perinuclear region of cytoplasm"/>
    <property type="evidence" value="ECO:0007669"/>
    <property type="project" value="UniProtKB-SubCell"/>
</dbReference>
<dbReference type="GO" id="GO:0003743">
    <property type="term" value="F:translation initiation factor activity"/>
    <property type="evidence" value="ECO:0007669"/>
    <property type="project" value="UniProtKB-KW"/>
</dbReference>
<gene>
    <name evidence="14" type="ORF">OTU49_001054</name>
</gene>
<keyword evidence="9" id="KW-0007">Acetylation</keyword>
<dbReference type="CDD" id="cd12401">
    <property type="entry name" value="RRM_eIF4H"/>
    <property type="match status" value="1"/>
</dbReference>
<evidence type="ECO:0000256" key="7">
    <source>
        <dbReference type="ARBA" id="ARBA00022884"/>
    </source>
</evidence>
<evidence type="ECO:0000256" key="6">
    <source>
        <dbReference type="ARBA" id="ARBA00022553"/>
    </source>
</evidence>
<dbReference type="SMART" id="SM00360">
    <property type="entry name" value="RRM"/>
    <property type="match status" value="1"/>
</dbReference>
<keyword evidence="3" id="KW-0488">Methylation</keyword>
<feature type="compositionally biased region" description="Basic and acidic residues" evidence="12">
    <location>
        <begin position="198"/>
        <end position="210"/>
    </location>
</feature>
<dbReference type="PANTHER" id="PTHR23236">
    <property type="entry name" value="EUKARYOTIC TRANSLATION INITIATION FACTOR 4B/4H"/>
    <property type="match status" value="1"/>
</dbReference>
<keyword evidence="5" id="KW-0396">Initiation factor</keyword>
<dbReference type="Gene3D" id="3.30.70.330">
    <property type="match status" value="1"/>
</dbReference>
<feature type="compositionally biased region" description="Basic and acidic residues" evidence="12">
    <location>
        <begin position="231"/>
        <end position="258"/>
    </location>
</feature>
<keyword evidence="6" id="KW-0597">Phosphoprotein</keyword>
<protein>
    <recommendedName>
        <fullName evidence="2">Eukaryotic translation initiation factor 4H</fullName>
    </recommendedName>
</protein>
<feature type="compositionally biased region" description="Gly residues" evidence="12">
    <location>
        <begin position="183"/>
        <end position="197"/>
    </location>
</feature>
<dbReference type="AlphaFoldDB" id="A0AAW0XI18"/>
<evidence type="ECO:0000256" key="5">
    <source>
        <dbReference type="ARBA" id="ARBA00022540"/>
    </source>
</evidence>
<evidence type="ECO:0000256" key="4">
    <source>
        <dbReference type="ARBA" id="ARBA00022490"/>
    </source>
</evidence>
<comment type="subcellular location">
    <subcellularLocation>
        <location evidence="1">Cytoplasm</location>
        <location evidence="1">Perinuclear region</location>
    </subcellularLocation>
</comment>
<evidence type="ECO:0000256" key="3">
    <source>
        <dbReference type="ARBA" id="ARBA00022481"/>
    </source>
</evidence>
<dbReference type="SUPFAM" id="SSF54928">
    <property type="entry name" value="RNA-binding domain, RBD"/>
    <property type="match status" value="1"/>
</dbReference>
<evidence type="ECO:0000259" key="13">
    <source>
        <dbReference type="PROSITE" id="PS50102"/>
    </source>
</evidence>
<reference evidence="14 15" key="1">
    <citation type="journal article" date="2024" name="BMC Genomics">
        <title>Genome assembly of redclaw crayfish (Cherax quadricarinatus) provides insights into its immune adaptation and hypoxia tolerance.</title>
        <authorList>
            <person name="Liu Z."/>
            <person name="Zheng J."/>
            <person name="Li H."/>
            <person name="Fang K."/>
            <person name="Wang S."/>
            <person name="He J."/>
            <person name="Zhou D."/>
            <person name="Weng S."/>
            <person name="Chi M."/>
            <person name="Gu Z."/>
            <person name="He J."/>
            <person name="Li F."/>
            <person name="Wang M."/>
        </authorList>
    </citation>
    <scope>NUCLEOTIDE SEQUENCE [LARGE SCALE GENOMIC DNA]</scope>
    <source>
        <strain evidence="14">ZL_2023a</strain>
    </source>
</reference>
<dbReference type="Pfam" id="PF00076">
    <property type="entry name" value="RRM_1"/>
    <property type="match status" value="1"/>
</dbReference>
<comment type="caution">
    <text evidence="14">The sequence shown here is derived from an EMBL/GenBank/DDBJ whole genome shotgun (WGS) entry which is preliminary data.</text>
</comment>
<accession>A0AAW0XI18</accession>
<evidence type="ECO:0000256" key="8">
    <source>
        <dbReference type="ARBA" id="ARBA00022917"/>
    </source>
</evidence>
<feature type="compositionally biased region" description="Gly residues" evidence="12">
    <location>
        <begin position="20"/>
        <end position="31"/>
    </location>
</feature>
<feature type="non-terminal residue" evidence="14">
    <location>
        <position position="1"/>
    </location>
</feature>
<evidence type="ECO:0000256" key="11">
    <source>
        <dbReference type="PROSITE-ProRule" id="PRU00176"/>
    </source>
</evidence>
<keyword evidence="15" id="KW-1185">Reference proteome</keyword>
<evidence type="ECO:0000256" key="12">
    <source>
        <dbReference type="SAM" id="MobiDB-lite"/>
    </source>
</evidence>
<evidence type="ECO:0000256" key="1">
    <source>
        <dbReference type="ARBA" id="ARBA00004556"/>
    </source>
</evidence>
<evidence type="ECO:0000256" key="2">
    <source>
        <dbReference type="ARBA" id="ARBA00013856"/>
    </source>
</evidence>
<evidence type="ECO:0000256" key="9">
    <source>
        <dbReference type="ARBA" id="ARBA00022990"/>
    </source>
</evidence>
<sequence>LETNMAGVYDDQYSGNNYRGSGGGGGGGSGGRYNDSGRGYGGSRTRKPFPTEPPYTAFVGNLPPGVVQGDIDQIFKEQRVRSVRLVHDNDSGKFKGFCYVEFEDAQSLEDSLTYDGALFVDKTIRVDIAESRRGERGGGFDRGRGRGRAGGRGGGDMNDFRGRRDAADDFGRYRRDDDRGGRGGRAGFVGGTGGRYGGFDERGGSDRGGGERGSFAGRSRGGPPGSLSGDRGGRGEGYMRRDRRDSDRSRNFDDFKEPDPEELSQRPRLKLLPRTKKDPVNQIAETSQTSSIFGGAKPREEKARDELKD</sequence>
<name>A0AAW0XI18_CHEQU</name>